<keyword evidence="1 2" id="KW-0812">Transmembrane</keyword>
<reference evidence="3" key="3">
    <citation type="submission" date="2015-04" db="UniProtKB">
        <authorList>
            <consortium name="EnsemblPlants"/>
        </authorList>
    </citation>
    <scope>IDENTIFICATION</scope>
    <source>
        <strain evidence="3">cv. Jemalong A17</strain>
    </source>
</reference>
<gene>
    <name evidence="2" type="ordered locus">MTR_8g006865</name>
</gene>
<protein>
    <submittedName>
        <fullName evidence="2">Transmembrane protein, putative</fullName>
    </submittedName>
</protein>
<keyword evidence="4" id="KW-1185">Reference proteome</keyword>
<dbReference type="Proteomes" id="UP000002051">
    <property type="component" value="Chromosome 8"/>
</dbReference>
<evidence type="ECO:0000313" key="4">
    <source>
        <dbReference type="Proteomes" id="UP000002051"/>
    </source>
</evidence>
<reference evidence="2 4" key="2">
    <citation type="journal article" date="2014" name="BMC Genomics">
        <title>An improved genome release (version Mt4.0) for the model legume Medicago truncatula.</title>
        <authorList>
            <person name="Tang H."/>
            <person name="Krishnakumar V."/>
            <person name="Bidwell S."/>
            <person name="Rosen B."/>
            <person name="Chan A."/>
            <person name="Zhou S."/>
            <person name="Gentzbittel L."/>
            <person name="Childs K.L."/>
            <person name="Yandell M."/>
            <person name="Gundlach H."/>
            <person name="Mayer K.F."/>
            <person name="Schwartz D.C."/>
            <person name="Town C.D."/>
        </authorList>
    </citation>
    <scope>GENOME REANNOTATION</scope>
    <source>
        <strain evidence="2">A17</strain>
        <strain evidence="3 4">cv. Jemalong A17</strain>
    </source>
</reference>
<feature type="transmembrane region" description="Helical" evidence="1">
    <location>
        <begin position="33"/>
        <end position="60"/>
    </location>
</feature>
<keyword evidence="1" id="KW-0472">Membrane</keyword>
<dbReference type="EnsemblPlants" id="KEH17842">
    <property type="protein sequence ID" value="KEH17842"/>
    <property type="gene ID" value="MTR_8g006865"/>
</dbReference>
<dbReference type="EMBL" id="CM001224">
    <property type="protein sequence ID" value="KEH17842.1"/>
    <property type="molecule type" value="Genomic_DNA"/>
</dbReference>
<dbReference type="AlphaFoldDB" id="A0A072TK69"/>
<dbReference type="HOGENOM" id="CLU_2030208_0_0_1"/>
<evidence type="ECO:0000313" key="2">
    <source>
        <dbReference type="EMBL" id="KEH17842.1"/>
    </source>
</evidence>
<evidence type="ECO:0000313" key="3">
    <source>
        <dbReference type="EnsemblPlants" id="KEH17842"/>
    </source>
</evidence>
<accession>A0A072TK69</accession>
<organism evidence="2 4">
    <name type="scientific">Medicago truncatula</name>
    <name type="common">Barrel medic</name>
    <name type="synonym">Medicago tribuloides</name>
    <dbReference type="NCBI Taxonomy" id="3880"/>
    <lineage>
        <taxon>Eukaryota</taxon>
        <taxon>Viridiplantae</taxon>
        <taxon>Streptophyta</taxon>
        <taxon>Embryophyta</taxon>
        <taxon>Tracheophyta</taxon>
        <taxon>Spermatophyta</taxon>
        <taxon>Magnoliopsida</taxon>
        <taxon>eudicotyledons</taxon>
        <taxon>Gunneridae</taxon>
        <taxon>Pentapetalae</taxon>
        <taxon>rosids</taxon>
        <taxon>fabids</taxon>
        <taxon>Fabales</taxon>
        <taxon>Fabaceae</taxon>
        <taxon>Papilionoideae</taxon>
        <taxon>50 kb inversion clade</taxon>
        <taxon>NPAAA clade</taxon>
        <taxon>Hologalegina</taxon>
        <taxon>IRL clade</taxon>
        <taxon>Trifolieae</taxon>
        <taxon>Medicago</taxon>
    </lineage>
</organism>
<keyword evidence="1" id="KW-1133">Transmembrane helix</keyword>
<feature type="transmembrane region" description="Helical" evidence="1">
    <location>
        <begin position="72"/>
        <end position="93"/>
    </location>
</feature>
<sequence>MEDPSFVCASVFLRRLWKIHPLSVPRWFEGFRLLWFAPVPVLWVGGSYDLTSKGLVFVLFSPDISVRRFSVTCWLVGGVAVWLVLVWVAGGVFPSGSGSINPKGSVTNVLDSSHDLSSYAYV</sequence>
<evidence type="ECO:0000256" key="1">
    <source>
        <dbReference type="SAM" id="Phobius"/>
    </source>
</evidence>
<proteinExistence type="predicted"/>
<name>A0A072TK69_MEDTR</name>
<reference evidence="2 4" key="1">
    <citation type="journal article" date="2011" name="Nature">
        <title>The Medicago genome provides insight into the evolution of rhizobial symbioses.</title>
        <authorList>
            <person name="Young N.D."/>
            <person name="Debelle F."/>
            <person name="Oldroyd G.E."/>
            <person name="Geurts R."/>
            <person name="Cannon S.B."/>
            <person name="Udvardi M.K."/>
            <person name="Benedito V.A."/>
            <person name="Mayer K.F."/>
            <person name="Gouzy J."/>
            <person name="Schoof H."/>
            <person name="Van de Peer Y."/>
            <person name="Proost S."/>
            <person name="Cook D.R."/>
            <person name="Meyers B.C."/>
            <person name="Spannagl M."/>
            <person name="Cheung F."/>
            <person name="De Mita S."/>
            <person name="Krishnakumar V."/>
            <person name="Gundlach H."/>
            <person name="Zhou S."/>
            <person name="Mudge J."/>
            <person name="Bharti A.K."/>
            <person name="Murray J.D."/>
            <person name="Naoumkina M.A."/>
            <person name="Rosen B."/>
            <person name="Silverstein K.A."/>
            <person name="Tang H."/>
            <person name="Rombauts S."/>
            <person name="Zhao P.X."/>
            <person name="Zhou P."/>
            <person name="Barbe V."/>
            <person name="Bardou P."/>
            <person name="Bechner M."/>
            <person name="Bellec A."/>
            <person name="Berger A."/>
            <person name="Berges H."/>
            <person name="Bidwell S."/>
            <person name="Bisseling T."/>
            <person name="Choisne N."/>
            <person name="Couloux A."/>
            <person name="Denny R."/>
            <person name="Deshpande S."/>
            <person name="Dai X."/>
            <person name="Doyle J.J."/>
            <person name="Dudez A.M."/>
            <person name="Farmer A.D."/>
            <person name="Fouteau S."/>
            <person name="Franken C."/>
            <person name="Gibelin C."/>
            <person name="Gish J."/>
            <person name="Goldstein S."/>
            <person name="Gonzalez A.J."/>
            <person name="Green P.J."/>
            <person name="Hallab A."/>
            <person name="Hartog M."/>
            <person name="Hua A."/>
            <person name="Humphray S.J."/>
            <person name="Jeong D.H."/>
            <person name="Jing Y."/>
            <person name="Jocker A."/>
            <person name="Kenton S.M."/>
            <person name="Kim D.J."/>
            <person name="Klee K."/>
            <person name="Lai H."/>
            <person name="Lang C."/>
            <person name="Lin S."/>
            <person name="Macmil S.L."/>
            <person name="Magdelenat G."/>
            <person name="Matthews L."/>
            <person name="McCorrison J."/>
            <person name="Monaghan E.L."/>
            <person name="Mun J.H."/>
            <person name="Najar F.Z."/>
            <person name="Nicholson C."/>
            <person name="Noirot C."/>
            <person name="O'Bleness M."/>
            <person name="Paule C.R."/>
            <person name="Poulain J."/>
            <person name="Prion F."/>
            <person name="Qin B."/>
            <person name="Qu C."/>
            <person name="Retzel E.F."/>
            <person name="Riddle C."/>
            <person name="Sallet E."/>
            <person name="Samain S."/>
            <person name="Samson N."/>
            <person name="Sanders I."/>
            <person name="Saurat O."/>
            <person name="Scarpelli C."/>
            <person name="Schiex T."/>
            <person name="Segurens B."/>
            <person name="Severin A.J."/>
            <person name="Sherrier D.J."/>
            <person name="Shi R."/>
            <person name="Sims S."/>
            <person name="Singer S.R."/>
            <person name="Sinharoy S."/>
            <person name="Sterck L."/>
            <person name="Viollet A."/>
            <person name="Wang B.B."/>
            <person name="Wang K."/>
            <person name="Wang M."/>
            <person name="Wang X."/>
            <person name="Warfsmann J."/>
            <person name="Weissenbach J."/>
            <person name="White D.D."/>
            <person name="White J.D."/>
            <person name="Wiley G.B."/>
            <person name="Wincker P."/>
            <person name="Xing Y."/>
            <person name="Yang L."/>
            <person name="Yao Z."/>
            <person name="Ying F."/>
            <person name="Zhai J."/>
            <person name="Zhou L."/>
            <person name="Zuber A."/>
            <person name="Denarie J."/>
            <person name="Dixon R.A."/>
            <person name="May G.D."/>
            <person name="Schwartz D.C."/>
            <person name="Rogers J."/>
            <person name="Quetier F."/>
            <person name="Town C.D."/>
            <person name="Roe B.A."/>
        </authorList>
    </citation>
    <scope>NUCLEOTIDE SEQUENCE [LARGE SCALE GENOMIC DNA]</scope>
    <source>
        <strain evidence="2">A17</strain>
        <strain evidence="3 4">cv. Jemalong A17</strain>
    </source>
</reference>